<dbReference type="Proteomes" id="UP000261520">
    <property type="component" value="Unplaced"/>
</dbReference>
<name>A0A3B3ZIS9_9GOBI</name>
<feature type="region of interest" description="Disordered" evidence="8">
    <location>
        <begin position="285"/>
        <end position="325"/>
    </location>
</feature>
<evidence type="ECO:0000256" key="5">
    <source>
        <dbReference type="ARBA" id="ARBA00023136"/>
    </source>
</evidence>
<evidence type="ECO:0000256" key="6">
    <source>
        <dbReference type="ARBA" id="ARBA00023170"/>
    </source>
</evidence>
<evidence type="ECO:0000259" key="10">
    <source>
        <dbReference type="PROSITE" id="PS50262"/>
    </source>
</evidence>
<evidence type="ECO:0000256" key="9">
    <source>
        <dbReference type="SAM" id="Phobius"/>
    </source>
</evidence>
<feature type="domain" description="G-protein coupled receptors family 1 profile" evidence="10">
    <location>
        <begin position="33"/>
        <end position="265"/>
    </location>
</feature>
<dbReference type="PROSITE" id="PS50262">
    <property type="entry name" value="G_PROTEIN_RECEP_F1_2"/>
    <property type="match status" value="1"/>
</dbReference>
<keyword evidence="3 9" id="KW-1133">Transmembrane helix</keyword>
<sequence>MSNQSGCPPVGVQLEAQILPPVLGLDVILGLIGNSVALWIFCCKLKTWNPNNIFLFNLLIADFMALVSLPLRIDALVRSFWVFGDGLCRINLFLMFSNRSASIAMMTVVATYRYLKVSHPHSSCLSLLSPLLTTPSFCVSNQTQCFFFTSYGETSALRLGLVSSHRIITVLEFVFPFSILVFCSIRISRFLKARGTKVKRAMRVCVVIVGVFVLCFMPTSVTTAGIWIVQSQRPWNCTAFYTLTQLTIVSLGLNFLNSALDPLLYVFSSSNFRKALVQSLPQCLQRRTKPKPGPGPGPGPNQSQSETGSTAATQSTSQHELMSIN</sequence>
<dbReference type="AlphaFoldDB" id="A0A3B3ZIS9"/>
<dbReference type="Ensembl" id="ENSPMGT00000004678.1">
    <property type="protein sequence ID" value="ENSPMGP00000004409.1"/>
    <property type="gene ID" value="ENSPMGG00000003728.1"/>
</dbReference>
<reference evidence="11" key="1">
    <citation type="submission" date="2025-08" db="UniProtKB">
        <authorList>
            <consortium name="Ensembl"/>
        </authorList>
    </citation>
    <scope>IDENTIFICATION</scope>
</reference>
<accession>A0A3B3ZIS9</accession>
<keyword evidence="4" id="KW-0297">G-protein coupled receptor</keyword>
<evidence type="ECO:0000256" key="7">
    <source>
        <dbReference type="ARBA" id="ARBA00023224"/>
    </source>
</evidence>
<feature type="transmembrane region" description="Helical" evidence="9">
    <location>
        <begin position="18"/>
        <end position="41"/>
    </location>
</feature>
<feature type="transmembrane region" description="Helical" evidence="9">
    <location>
        <begin position="248"/>
        <end position="267"/>
    </location>
</feature>
<feature type="transmembrane region" description="Helical" evidence="9">
    <location>
        <begin position="53"/>
        <end position="73"/>
    </location>
</feature>
<dbReference type="GO" id="GO:0004930">
    <property type="term" value="F:G protein-coupled receptor activity"/>
    <property type="evidence" value="ECO:0007669"/>
    <property type="project" value="UniProtKB-KW"/>
</dbReference>
<feature type="compositionally biased region" description="Low complexity" evidence="8">
    <location>
        <begin position="300"/>
        <end position="318"/>
    </location>
</feature>
<evidence type="ECO:0000313" key="12">
    <source>
        <dbReference type="Proteomes" id="UP000261520"/>
    </source>
</evidence>
<dbReference type="PANTHER" id="PTHR46048:SF10">
    <property type="entry name" value="HYDROXYCARBOXYLIC ACID RECEPTOR 1-4-RELATED"/>
    <property type="match status" value="1"/>
</dbReference>
<proteinExistence type="predicted"/>
<evidence type="ECO:0000256" key="3">
    <source>
        <dbReference type="ARBA" id="ARBA00022989"/>
    </source>
</evidence>
<dbReference type="PANTHER" id="PTHR46048">
    <property type="entry name" value="HYDROXYCARBOXYLIC ACID RECEPTOR 2"/>
    <property type="match status" value="1"/>
</dbReference>
<feature type="transmembrane region" description="Helical" evidence="9">
    <location>
        <begin position="163"/>
        <end position="183"/>
    </location>
</feature>
<dbReference type="InterPro" id="IPR000276">
    <property type="entry name" value="GPCR_Rhodpsn"/>
</dbReference>
<feature type="transmembrane region" description="Helical" evidence="9">
    <location>
        <begin position="204"/>
        <end position="228"/>
    </location>
</feature>
<dbReference type="InterPro" id="IPR017452">
    <property type="entry name" value="GPCR_Rhodpsn_7TM"/>
</dbReference>
<dbReference type="GO" id="GO:0005886">
    <property type="term" value="C:plasma membrane"/>
    <property type="evidence" value="ECO:0007669"/>
    <property type="project" value="TreeGrafter"/>
</dbReference>
<protein>
    <recommendedName>
        <fullName evidence="10">G-protein coupled receptors family 1 profile domain-containing protein</fullName>
    </recommendedName>
</protein>
<dbReference type="PRINTS" id="PR00237">
    <property type="entry name" value="GPCRRHODOPSN"/>
</dbReference>
<keyword evidence="2 9" id="KW-0812">Transmembrane</keyword>
<keyword evidence="6" id="KW-0675">Receptor</keyword>
<evidence type="ECO:0000256" key="4">
    <source>
        <dbReference type="ARBA" id="ARBA00023040"/>
    </source>
</evidence>
<organism evidence="11 12">
    <name type="scientific">Periophthalmus magnuspinnatus</name>
    <dbReference type="NCBI Taxonomy" id="409849"/>
    <lineage>
        <taxon>Eukaryota</taxon>
        <taxon>Metazoa</taxon>
        <taxon>Chordata</taxon>
        <taxon>Craniata</taxon>
        <taxon>Vertebrata</taxon>
        <taxon>Euteleostomi</taxon>
        <taxon>Actinopterygii</taxon>
        <taxon>Neopterygii</taxon>
        <taxon>Teleostei</taxon>
        <taxon>Neoteleostei</taxon>
        <taxon>Acanthomorphata</taxon>
        <taxon>Gobiaria</taxon>
        <taxon>Gobiiformes</taxon>
        <taxon>Gobioidei</taxon>
        <taxon>Gobiidae</taxon>
        <taxon>Oxudercinae</taxon>
        <taxon>Periophthalmus</taxon>
    </lineage>
</organism>
<keyword evidence="7" id="KW-0807">Transducer</keyword>
<evidence type="ECO:0000256" key="2">
    <source>
        <dbReference type="ARBA" id="ARBA00022692"/>
    </source>
</evidence>
<dbReference type="STRING" id="409849.ENSPMGP00000004409"/>
<dbReference type="Pfam" id="PF00001">
    <property type="entry name" value="7tm_1"/>
    <property type="match status" value="2"/>
</dbReference>
<keyword evidence="5 9" id="KW-0472">Membrane</keyword>
<reference evidence="11" key="2">
    <citation type="submission" date="2025-09" db="UniProtKB">
        <authorList>
            <consortium name="Ensembl"/>
        </authorList>
    </citation>
    <scope>IDENTIFICATION</scope>
</reference>
<evidence type="ECO:0000256" key="1">
    <source>
        <dbReference type="ARBA" id="ARBA00004141"/>
    </source>
</evidence>
<dbReference type="InterPro" id="IPR051893">
    <property type="entry name" value="HCARs"/>
</dbReference>
<comment type="subcellular location">
    <subcellularLocation>
        <location evidence="1">Membrane</location>
        <topology evidence="1">Multi-pass membrane protein</topology>
    </subcellularLocation>
</comment>
<evidence type="ECO:0000256" key="8">
    <source>
        <dbReference type="SAM" id="MobiDB-lite"/>
    </source>
</evidence>
<evidence type="ECO:0000313" key="11">
    <source>
        <dbReference type="Ensembl" id="ENSPMGP00000004409.1"/>
    </source>
</evidence>
<dbReference type="SUPFAM" id="SSF81321">
    <property type="entry name" value="Family A G protein-coupled receptor-like"/>
    <property type="match status" value="1"/>
</dbReference>
<keyword evidence="12" id="KW-1185">Reference proteome</keyword>
<dbReference type="Gene3D" id="1.20.1070.10">
    <property type="entry name" value="Rhodopsin 7-helix transmembrane proteins"/>
    <property type="match status" value="1"/>
</dbReference>